<dbReference type="PANTHER" id="PTHR32502:SF2">
    <property type="entry name" value="D-TAGATOSE-1,6-BISPHOSPHATE ALDOLASE SUBUNIT KBAZ"/>
    <property type="match status" value="1"/>
</dbReference>
<dbReference type="GO" id="GO:0009401">
    <property type="term" value="P:phosphoenolpyruvate-dependent sugar phosphotransferase system"/>
    <property type="evidence" value="ECO:0007669"/>
    <property type="project" value="TreeGrafter"/>
</dbReference>
<sequence>MSAMGHILQEIAAANRAGEGVGIYSCCSANEYVLRAALKKAREHRTYVLIESTANQVDQFGGYIGMTPEQFYAYVLGLARELDVPSSQVILGGDHLGPLTFAEKPEAEAMALARELVRRYVLAGFTKIHIDTSMKVGDDDAHLRLPDEVIARRGAELCAVAEAAYTQRRAQDPDAVAPVYVVGSEVPIPGGAQEAEEGIAVTEPSDLDHTLHAFRDAFLSRGLEDAWERVVAVVVQPGVEFGSDSVFDYSRSSAAKITGALHRYDRLVLEGHSTDYQTRYALREMVEDGVAILKVGPALTFAVREGLFALECIERELFSDTEAPLSGFRAVLEAAMLRDDKYWRKHYHGTESQQKYDRAFSLSDRARYYLTDGEVRSSIRRLMDRLGSRPIPYSLLSQYLPRQAERVRTTALENEPNALLEDHVGDVIEDYLYATLRH</sequence>
<organism evidence="2 3">
    <name type="scientific">Intestinimonas butyriciproducens</name>
    <dbReference type="NCBI Taxonomy" id="1297617"/>
    <lineage>
        <taxon>Bacteria</taxon>
        <taxon>Bacillati</taxon>
        <taxon>Bacillota</taxon>
        <taxon>Clostridia</taxon>
        <taxon>Eubacteriales</taxon>
        <taxon>Intestinimonas</taxon>
    </lineage>
</organism>
<dbReference type="InterPro" id="IPR012062">
    <property type="entry name" value="GatZ/KbaZ-like"/>
</dbReference>
<dbReference type="PIRSF" id="PIRSF009264">
    <property type="entry name" value="TagBP_ald_AgaZ"/>
    <property type="match status" value="1"/>
</dbReference>
<dbReference type="SUPFAM" id="SSF51569">
    <property type="entry name" value="Aldolase"/>
    <property type="match status" value="1"/>
</dbReference>
<protein>
    <submittedName>
        <fullName evidence="2">D-tagatose-1,6-bisphosphate aldolase subunit GatZ/KbaZ</fullName>
    </submittedName>
</protein>
<dbReference type="Pfam" id="PF08013">
    <property type="entry name" value="GatZ_KbaZ-like"/>
    <property type="match status" value="1"/>
</dbReference>
<dbReference type="PANTHER" id="PTHR32502">
    <property type="entry name" value="N-ACETYLGALACTOSAMINE PERMEASE II COMPONENT-RELATED"/>
    <property type="match status" value="1"/>
</dbReference>
<dbReference type="GO" id="GO:0005975">
    <property type="term" value="P:carbohydrate metabolic process"/>
    <property type="evidence" value="ECO:0007669"/>
    <property type="project" value="InterPro"/>
</dbReference>
<dbReference type="GO" id="GO:0005886">
    <property type="term" value="C:plasma membrane"/>
    <property type="evidence" value="ECO:0007669"/>
    <property type="project" value="TreeGrafter"/>
</dbReference>
<comment type="pathway">
    <text evidence="1">Carbohydrate metabolism.</text>
</comment>
<dbReference type="InterPro" id="IPR050303">
    <property type="entry name" value="GatZ_KbaZ_carbometab"/>
</dbReference>
<evidence type="ECO:0000256" key="1">
    <source>
        <dbReference type="ARBA" id="ARBA00005007"/>
    </source>
</evidence>
<evidence type="ECO:0000313" key="2">
    <source>
        <dbReference type="EMBL" id="PVY48354.1"/>
    </source>
</evidence>
<name>A0A2U1BI61_9FIRM</name>
<comment type="caution">
    <text evidence="2">The sequence shown here is derived from an EMBL/GenBank/DDBJ whole genome shotgun (WGS) entry which is preliminary data.</text>
</comment>
<evidence type="ECO:0000313" key="3">
    <source>
        <dbReference type="Proteomes" id="UP000245778"/>
    </source>
</evidence>
<proteinExistence type="predicted"/>
<dbReference type="InterPro" id="IPR013785">
    <property type="entry name" value="Aldolase_TIM"/>
</dbReference>
<dbReference type="Gene3D" id="3.20.20.70">
    <property type="entry name" value="Aldolase class I"/>
    <property type="match status" value="1"/>
</dbReference>
<dbReference type="Gene3D" id="1.10.400.20">
    <property type="entry name" value="putative tagatose 6-phosphate kinase domain like"/>
    <property type="match status" value="1"/>
</dbReference>
<dbReference type="AlphaFoldDB" id="A0A2U1BI61"/>
<dbReference type="EMBL" id="QEKK01000007">
    <property type="protein sequence ID" value="PVY48354.1"/>
    <property type="molecule type" value="Genomic_DNA"/>
</dbReference>
<accession>A0A2U1BI61</accession>
<reference evidence="2 3" key="1">
    <citation type="submission" date="2018-04" db="EMBL/GenBank/DDBJ databases">
        <title>Genomic Encyclopedia of Type Strains, Phase IV (KMG-IV): sequencing the most valuable type-strain genomes for metagenomic binning, comparative biology and taxonomic classification.</title>
        <authorList>
            <person name="Goeker M."/>
        </authorList>
    </citation>
    <scope>NUCLEOTIDE SEQUENCE [LARGE SCALE GENOMIC DNA]</scope>
    <source>
        <strain evidence="2 3">DSM 26588</strain>
    </source>
</reference>
<gene>
    <name evidence="2" type="ORF">C7373_107101</name>
</gene>
<dbReference type="Proteomes" id="UP000245778">
    <property type="component" value="Unassembled WGS sequence"/>
</dbReference>